<protein>
    <submittedName>
        <fullName evidence="2">Uncharacterized protein</fullName>
    </submittedName>
</protein>
<feature type="coiled-coil region" evidence="1">
    <location>
        <begin position="24"/>
        <end position="51"/>
    </location>
</feature>
<organism evidence="2">
    <name type="scientific">marine sediment metagenome</name>
    <dbReference type="NCBI Taxonomy" id="412755"/>
    <lineage>
        <taxon>unclassified sequences</taxon>
        <taxon>metagenomes</taxon>
        <taxon>ecological metagenomes</taxon>
    </lineage>
</organism>
<sequence length="122" mass="13280">MSGQQFDSGKASTVSTDEILAQILADFEKKLDEITTELADIEKKIDDIKTDGAISVDVIDRCVRELGKVGLSLCTEYDYAPIGRDVNGRITQIVVTDGVFTKTIDVARDVNGRITAIDQTVV</sequence>
<evidence type="ECO:0000256" key="1">
    <source>
        <dbReference type="SAM" id="Coils"/>
    </source>
</evidence>
<dbReference type="EMBL" id="BARV01017196">
    <property type="protein sequence ID" value="GAI20583.1"/>
    <property type="molecule type" value="Genomic_DNA"/>
</dbReference>
<accession>X1LNC8</accession>
<keyword evidence="1" id="KW-0175">Coiled coil</keyword>
<gene>
    <name evidence="2" type="ORF">S06H3_29358</name>
</gene>
<name>X1LNC8_9ZZZZ</name>
<reference evidence="2" key="1">
    <citation type="journal article" date="2014" name="Front. Microbiol.">
        <title>High frequency of phylogenetically diverse reductive dehalogenase-homologous genes in deep subseafloor sedimentary metagenomes.</title>
        <authorList>
            <person name="Kawai M."/>
            <person name="Futagami T."/>
            <person name="Toyoda A."/>
            <person name="Takaki Y."/>
            <person name="Nishi S."/>
            <person name="Hori S."/>
            <person name="Arai W."/>
            <person name="Tsubouchi T."/>
            <person name="Morono Y."/>
            <person name="Uchiyama I."/>
            <person name="Ito T."/>
            <person name="Fujiyama A."/>
            <person name="Inagaki F."/>
            <person name="Takami H."/>
        </authorList>
    </citation>
    <scope>NUCLEOTIDE SEQUENCE</scope>
    <source>
        <strain evidence="2">Expedition CK06-06</strain>
    </source>
</reference>
<dbReference type="AlphaFoldDB" id="X1LNC8"/>
<comment type="caution">
    <text evidence="2">The sequence shown here is derived from an EMBL/GenBank/DDBJ whole genome shotgun (WGS) entry which is preliminary data.</text>
</comment>
<proteinExistence type="predicted"/>
<evidence type="ECO:0000313" key="2">
    <source>
        <dbReference type="EMBL" id="GAI20583.1"/>
    </source>
</evidence>